<organism evidence="1 2">
    <name type="scientific">Methylocystis iwaonis</name>
    <dbReference type="NCBI Taxonomy" id="2885079"/>
    <lineage>
        <taxon>Bacteria</taxon>
        <taxon>Pseudomonadati</taxon>
        <taxon>Pseudomonadota</taxon>
        <taxon>Alphaproteobacteria</taxon>
        <taxon>Hyphomicrobiales</taxon>
        <taxon>Methylocystaceae</taxon>
        <taxon>Methylocystis</taxon>
    </lineage>
</organism>
<evidence type="ECO:0008006" key="3">
    <source>
        <dbReference type="Google" id="ProtNLM"/>
    </source>
</evidence>
<dbReference type="InterPro" id="IPR010642">
    <property type="entry name" value="Invasion_prot_B"/>
</dbReference>
<keyword evidence="2" id="KW-1185">Reference proteome</keyword>
<dbReference type="RefSeq" id="WP_281930647.1">
    <property type="nucleotide sequence ID" value="NZ_AP027142.1"/>
</dbReference>
<sequence>MNPLRAASYMAPYLTPLRQSVAGLAGILLTIGCVDAAQAQGVVKSKFGDWEIRCETPVGAASEQCALIQSVVAEDKSNVNLVVIVLKTSDGKSRLLRVIAPLGVLLPNGLGLKIDETDIGRAGFVKCLPTGCVAEVVMDDKLIDQLKNGKTATFIIHQVPEEGIGLPLTLQGFKEGFAKLP</sequence>
<name>A0ABN6VC81_9HYPH</name>
<dbReference type="Proteomes" id="UP001317629">
    <property type="component" value="Chromosome"/>
</dbReference>
<dbReference type="Pfam" id="PF06776">
    <property type="entry name" value="IalB"/>
    <property type="match status" value="1"/>
</dbReference>
<evidence type="ECO:0000313" key="2">
    <source>
        <dbReference type="Proteomes" id="UP001317629"/>
    </source>
</evidence>
<protein>
    <recommendedName>
        <fullName evidence="3">Invasion associated locus B family protein</fullName>
    </recommendedName>
</protein>
<reference evidence="1 2" key="1">
    <citation type="journal article" date="2023" name="Int. J. Syst. Evol. Microbiol.">
        <title>Methylocystis iwaonis sp. nov., a type II methane-oxidizing bacterium from surface soil of a rice paddy field in Japan, and emended description of the genus Methylocystis (ex Whittenbury et al. 1970) Bowman et al. 1993.</title>
        <authorList>
            <person name="Kaise H."/>
            <person name="Sawadogo J.B."/>
            <person name="Alam M.S."/>
            <person name="Ueno C."/>
            <person name="Dianou D."/>
            <person name="Shinjo R."/>
            <person name="Asakawa S."/>
        </authorList>
    </citation>
    <scope>NUCLEOTIDE SEQUENCE [LARGE SCALE GENOMIC DNA]</scope>
    <source>
        <strain evidence="1 2">SS37A-Re</strain>
    </source>
</reference>
<accession>A0ABN6VC81</accession>
<dbReference type="Gene3D" id="2.60.40.1880">
    <property type="entry name" value="Invasion associated locus B (IalB) protein"/>
    <property type="match status" value="1"/>
</dbReference>
<gene>
    <name evidence="1" type="ORF">SS37A_07990</name>
</gene>
<evidence type="ECO:0000313" key="1">
    <source>
        <dbReference type="EMBL" id="BDV33270.1"/>
    </source>
</evidence>
<proteinExistence type="predicted"/>
<dbReference type="PROSITE" id="PS51257">
    <property type="entry name" value="PROKAR_LIPOPROTEIN"/>
    <property type="match status" value="1"/>
</dbReference>
<dbReference type="EMBL" id="AP027142">
    <property type="protein sequence ID" value="BDV33270.1"/>
    <property type="molecule type" value="Genomic_DNA"/>
</dbReference>
<dbReference type="InterPro" id="IPR038696">
    <property type="entry name" value="IalB_sf"/>
</dbReference>